<keyword evidence="2" id="KW-0808">Transferase</keyword>
<sequence length="138" mass="15585">MTALRFGKSTTITIPTVITRRLLLRCWQARDVAPYTAIAADPEMSRYTGSPRTENAVWDMEAALTGHWHLRGFGMWALEDRTSGKFVGRAGLYEEPGWPGIEAAWTIRRDRWNQGLATEAGHAVLTYRSRPCRLPDPP</sequence>
<dbReference type="RefSeq" id="WP_243407347.1">
    <property type="nucleotide sequence ID" value="NZ_FZMO01000087.1"/>
</dbReference>
<keyword evidence="3" id="KW-1185">Reference proteome</keyword>
<dbReference type="InterPro" id="IPR016181">
    <property type="entry name" value="Acyl_CoA_acyltransferase"/>
</dbReference>
<organism evidence="2 3">
    <name type="scientific">Frankia canadensis</name>
    <dbReference type="NCBI Taxonomy" id="1836972"/>
    <lineage>
        <taxon>Bacteria</taxon>
        <taxon>Bacillati</taxon>
        <taxon>Actinomycetota</taxon>
        <taxon>Actinomycetes</taxon>
        <taxon>Frankiales</taxon>
        <taxon>Frankiaceae</taxon>
        <taxon>Frankia</taxon>
    </lineage>
</organism>
<name>A0A2I2KNH5_9ACTN</name>
<dbReference type="PANTHER" id="PTHR43792:SF1">
    <property type="entry name" value="N-ACETYLTRANSFERASE DOMAIN-CONTAINING PROTEIN"/>
    <property type="match status" value="1"/>
</dbReference>
<protein>
    <submittedName>
        <fullName evidence="2">Acetyltransferase</fullName>
    </submittedName>
</protein>
<dbReference type="AlphaFoldDB" id="A0A2I2KNH5"/>
<dbReference type="EMBL" id="FZMO01000087">
    <property type="protein sequence ID" value="SNQ47199.1"/>
    <property type="molecule type" value="Genomic_DNA"/>
</dbReference>
<reference evidence="2 3" key="1">
    <citation type="submission" date="2017-06" db="EMBL/GenBank/DDBJ databases">
        <authorList>
            <person name="Kim H.J."/>
            <person name="Triplett B.A."/>
        </authorList>
    </citation>
    <scope>NUCLEOTIDE SEQUENCE [LARGE SCALE GENOMIC DNA]</scope>
    <source>
        <strain evidence="2">FRACA_ARgP5</strain>
    </source>
</reference>
<dbReference type="Proteomes" id="UP000234331">
    <property type="component" value="Unassembled WGS sequence"/>
</dbReference>
<accession>A0A2I2KNH5</accession>
<evidence type="ECO:0000313" key="3">
    <source>
        <dbReference type="Proteomes" id="UP000234331"/>
    </source>
</evidence>
<dbReference type="InterPro" id="IPR000182">
    <property type="entry name" value="GNAT_dom"/>
</dbReference>
<dbReference type="PANTHER" id="PTHR43792">
    <property type="entry name" value="GNAT FAMILY, PUTATIVE (AFU_ORTHOLOGUE AFUA_3G00765)-RELATED-RELATED"/>
    <property type="match status" value="1"/>
</dbReference>
<dbReference type="SUPFAM" id="SSF55729">
    <property type="entry name" value="Acyl-CoA N-acyltransferases (Nat)"/>
    <property type="match status" value="1"/>
</dbReference>
<dbReference type="Pfam" id="PF13302">
    <property type="entry name" value="Acetyltransf_3"/>
    <property type="match status" value="1"/>
</dbReference>
<feature type="domain" description="N-acetyltransferase" evidence="1">
    <location>
        <begin position="21"/>
        <end position="127"/>
    </location>
</feature>
<gene>
    <name evidence="2" type="ORF">FRACA_1770001</name>
</gene>
<dbReference type="GO" id="GO:0016747">
    <property type="term" value="F:acyltransferase activity, transferring groups other than amino-acyl groups"/>
    <property type="evidence" value="ECO:0007669"/>
    <property type="project" value="InterPro"/>
</dbReference>
<evidence type="ECO:0000259" key="1">
    <source>
        <dbReference type="Pfam" id="PF13302"/>
    </source>
</evidence>
<dbReference type="Gene3D" id="3.40.630.30">
    <property type="match status" value="1"/>
</dbReference>
<evidence type="ECO:0000313" key="2">
    <source>
        <dbReference type="EMBL" id="SNQ47199.1"/>
    </source>
</evidence>
<dbReference type="InterPro" id="IPR051531">
    <property type="entry name" value="N-acetyltransferase"/>
</dbReference>
<proteinExistence type="predicted"/>